<dbReference type="GO" id="GO:0006355">
    <property type="term" value="P:regulation of DNA-templated transcription"/>
    <property type="evidence" value="ECO:0007669"/>
    <property type="project" value="InterPro"/>
</dbReference>
<evidence type="ECO:0000259" key="7">
    <source>
        <dbReference type="PROSITE" id="PS50043"/>
    </source>
</evidence>
<dbReference type="InterPro" id="IPR000792">
    <property type="entry name" value="Tscrpt_reg_LuxR_C"/>
</dbReference>
<evidence type="ECO:0000256" key="1">
    <source>
        <dbReference type="ARBA" id="ARBA00022553"/>
    </source>
</evidence>
<keyword evidence="1 6" id="KW-0597">Phosphoprotein</keyword>
<dbReference type="PRINTS" id="PR00038">
    <property type="entry name" value="HTHLUXR"/>
</dbReference>
<dbReference type="GO" id="GO:0003677">
    <property type="term" value="F:DNA binding"/>
    <property type="evidence" value="ECO:0007669"/>
    <property type="project" value="UniProtKB-KW"/>
</dbReference>
<keyword evidence="5" id="KW-0804">Transcription</keyword>
<proteinExistence type="predicted"/>
<accession>A0A089Q7Y2</accession>
<dbReference type="SUPFAM" id="SSF46894">
    <property type="entry name" value="C-terminal effector domain of the bipartite response regulators"/>
    <property type="match status" value="1"/>
</dbReference>
<dbReference type="InterPro" id="IPR011006">
    <property type="entry name" value="CheY-like_superfamily"/>
</dbReference>
<feature type="domain" description="HTH luxR-type" evidence="7">
    <location>
        <begin position="143"/>
        <end position="208"/>
    </location>
</feature>
<evidence type="ECO:0000259" key="8">
    <source>
        <dbReference type="PROSITE" id="PS50110"/>
    </source>
</evidence>
<dbReference type="PANTHER" id="PTHR43214:SF3">
    <property type="entry name" value="RESPONSE REGULATOR UVRY"/>
    <property type="match status" value="1"/>
</dbReference>
<organism evidence="9 10">
    <name type="scientific">Cedecea neteri</name>
    <dbReference type="NCBI Taxonomy" id="158822"/>
    <lineage>
        <taxon>Bacteria</taxon>
        <taxon>Pseudomonadati</taxon>
        <taxon>Pseudomonadota</taxon>
        <taxon>Gammaproteobacteria</taxon>
        <taxon>Enterobacterales</taxon>
        <taxon>Enterobacteriaceae</taxon>
        <taxon>Cedecea</taxon>
    </lineage>
</organism>
<dbReference type="Pfam" id="PF00072">
    <property type="entry name" value="Response_reg"/>
    <property type="match status" value="1"/>
</dbReference>
<name>A0A089Q7Y2_9ENTR</name>
<keyword evidence="3" id="KW-0805">Transcription regulation</keyword>
<dbReference type="Pfam" id="PF00196">
    <property type="entry name" value="GerE"/>
    <property type="match status" value="1"/>
</dbReference>
<dbReference type="RefSeq" id="WP_038480562.1">
    <property type="nucleotide sequence ID" value="NZ_CP009451.1"/>
</dbReference>
<evidence type="ECO:0000256" key="2">
    <source>
        <dbReference type="ARBA" id="ARBA00023012"/>
    </source>
</evidence>
<dbReference type="SMART" id="SM00448">
    <property type="entry name" value="REC"/>
    <property type="match status" value="1"/>
</dbReference>
<evidence type="ECO:0000256" key="5">
    <source>
        <dbReference type="ARBA" id="ARBA00023163"/>
    </source>
</evidence>
<evidence type="ECO:0000256" key="4">
    <source>
        <dbReference type="ARBA" id="ARBA00023125"/>
    </source>
</evidence>
<evidence type="ECO:0000313" key="10">
    <source>
        <dbReference type="Proteomes" id="UP000029481"/>
    </source>
</evidence>
<evidence type="ECO:0000256" key="3">
    <source>
        <dbReference type="ARBA" id="ARBA00023015"/>
    </source>
</evidence>
<gene>
    <name evidence="9" type="ORF">JT31_18905</name>
</gene>
<dbReference type="InterPro" id="IPR001789">
    <property type="entry name" value="Sig_transdc_resp-reg_receiver"/>
</dbReference>
<feature type="modified residue" description="4-aspartylphosphate" evidence="6">
    <location>
        <position position="56"/>
    </location>
</feature>
<dbReference type="Proteomes" id="UP000029481">
    <property type="component" value="Chromosome"/>
</dbReference>
<dbReference type="PANTHER" id="PTHR43214">
    <property type="entry name" value="TWO-COMPONENT RESPONSE REGULATOR"/>
    <property type="match status" value="1"/>
</dbReference>
<dbReference type="InterPro" id="IPR016032">
    <property type="entry name" value="Sig_transdc_resp-reg_C-effctor"/>
</dbReference>
<keyword evidence="9" id="KW-0808">Transferase</keyword>
<dbReference type="SMART" id="SM00421">
    <property type="entry name" value="HTH_LUXR"/>
    <property type="match status" value="1"/>
</dbReference>
<dbReference type="PROSITE" id="PS00622">
    <property type="entry name" value="HTH_LUXR_1"/>
    <property type="match status" value="1"/>
</dbReference>
<dbReference type="CDD" id="cd06170">
    <property type="entry name" value="LuxR_C_like"/>
    <property type="match status" value="1"/>
</dbReference>
<keyword evidence="10" id="KW-1185">Reference proteome</keyword>
<evidence type="ECO:0000313" key="9">
    <source>
        <dbReference type="EMBL" id="AIR06604.1"/>
    </source>
</evidence>
<dbReference type="EMBL" id="CP009451">
    <property type="protein sequence ID" value="AIR06604.1"/>
    <property type="molecule type" value="Genomic_DNA"/>
</dbReference>
<dbReference type="AlphaFoldDB" id="A0A089Q7Y2"/>
<dbReference type="OrthoDB" id="9796655at2"/>
<evidence type="ECO:0000256" key="6">
    <source>
        <dbReference type="PROSITE-ProRule" id="PRU00169"/>
    </source>
</evidence>
<dbReference type="GO" id="GO:0016301">
    <property type="term" value="F:kinase activity"/>
    <property type="evidence" value="ECO:0007669"/>
    <property type="project" value="UniProtKB-KW"/>
</dbReference>
<dbReference type="PROSITE" id="PS50043">
    <property type="entry name" value="HTH_LUXR_2"/>
    <property type="match status" value="1"/>
</dbReference>
<sequence>MHDHRILLVDDHELIVNGIINLLSPYPRFHVVAQIDDGLEVYNACRIHEPDIVVLDLGLPGINGLDLIPQLLRRLPQMAILAYTAHMEETMAIRTLSAGALGYVLKNSSRQVLLAALQSVAVKKCYIDPALNREAINAALRVKNDSAEILTPRERQILKLIADGFTNRLIGERLCISVKTVETHRLNIMRKLNVHKVTELLICARRLGLTE</sequence>
<dbReference type="KEGG" id="cnt:JT31_18905"/>
<dbReference type="PROSITE" id="PS50110">
    <property type="entry name" value="RESPONSE_REGULATORY"/>
    <property type="match status" value="1"/>
</dbReference>
<keyword evidence="9" id="KW-0418">Kinase</keyword>
<protein>
    <submittedName>
        <fullName evidence="9">Histidine kinase</fullName>
    </submittedName>
</protein>
<dbReference type="Gene3D" id="3.40.50.2300">
    <property type="match status" value="1"/>
</dbReference>
<dbReference type="InterPro" id="IPR058245">
    <property type="entry name" value="NreC/VraR/RcsB-like_REC"/>
</dbReference>
<keyword evidence="2" id="KW-0902">Two-component regulatory system</keyword>
<dbReference type="NCBIfam" id="NF011896">
    <property type="entry name" value="PRK15369.1"/>
    <property type="match status" value="1"/>
</dbReference>
<keyword evidence="4" id="KW-0238">DNA-binding</keyword>
<dbReference type="SUPFAM" id="SSF52172">
    <property type="entry name" value="CheY-like"/>
    <property type="match status" value="1"/>
</dbReference>
<feature type="domain" description="Response regulatory" evidence="8">
    <location>
        <begin position="5"/>
        <end position="121"/>
    </location>
</feature>
<dbReference type="CDD" id="cd17535">
    <property type="entry name" value="REC_NarL-like"/>
    <property type="match status" value="1"/>
</dbReference>
<reference evidence="9 10" key="1">
    <citation type="submission" date="2014-09" db="EMBL/GenBank/DDBJ databases">
        <title>Cedecea neteri SSMD04 Genome Sequencing.</title>
        <authorList>
            <person name="Tan J.-Y."/>
        </authorList>
    </citation>
    <scope>NUCLEOTIDE SEQUENCE [LARGE SCALE GENOMIC DNA]</scope>
    <source>
        <strain evidence="9 10">SSMD04</strain>
    </source>
</reference>
<dbReference type="InterPro" id="IPR039420">
    <property type="entry name" value="WalR-like"/>
</dbReference>
<dbReference type="GO" id="GO:0000160">
    <property type="term" value="P:phosphorelay signal transduction system"/>
    <property type="evidence" value="ECO:0007669"/>
    <property type="project" value="UniProtKB-KW"/>
</dbReference>